<reference evidence="2" key="1">
    <citation type="submission" date="2022-06" db="EMBL/GenBank/DDBJ databases">
        <title>Gracilimonas sp. CAU 1638 isolated from sea sediment.</title>
        <authorList>
            <person name="Kim W."/>
        </authorList>
    </citation>
    <scope>NUCLEOTIDE SEQUENCE</scope>
    <source>
        <strain evidence="2">CAU 1638</strain>
    </source>
</reference>
<proteinExistence type="predicted"/>
<dbReference type="AlphaFoldDB" id="A0A9X2L0U3"/>
<comment type="caution">
    <text evidence="2">The sequence shown here is derived from an EMBL/GenBank/DDBJ whole genome shotgun (WGS) entry which is preliminary data.</text>
</comment>
<keyword evidence="3" id="KW-1185">Reference proteome</keyword>
<keyword evidence="1" id="KW-1133">Transmembrane helix</keyword>
<keyword evidence="1" id="KW-0472">Membrane</keyword>
<name>A0A9X2L0U3_9BACT</name>
<evidence type="ECO:0000256" key="1">
    <source>
        <dbReference type="SAM" id="Phobius"/>
    </source>
</evidence>
<gene>
    <name evidence="2" type="ORF">NM125_00830</name>
</gene>
<feature type="transmembrane region" description="Helical" evidence="1">
    <location>
        <begin position="6"/>
        <end position="27"/>
    </location>
</feature>
<accession>A0A9X2L0U3</accession>
<organism evidence="2 3">
    <name type="scientific">Gracilimonas sediminicola</name>
    <dbReference type="NCBI Taxonomy" id="2952158"/>
    <lineage>
        <taxon>Bacteria</taxon>
        <taxon>Pseudomonadati</taxon>
        <taxon>Balneolota</taxon>
        <taxon>Balneolia</taxon>
        <taxon>Balneolales</taxon>
        <taxon>Balneolaceae</taxon>
        <taxon>Gracilimonas</taxon>
    </lineage>
</organism>
<evidence type="ECO:0000313" key="3">
    <source>
        <dbReference type="Proteomes" id="UP001139125"/>
    </source>
</evidence>
<sequence length="147" mass="16406">MNSQHPFYRFVGMAVIAMMLWNVAGWLGMGMLMHHAHTGGAENHCEVIFCSCEIEDGQKICTCHHHGMDGAENHHNPENQTEDCYYTAPHSNGSSSTPSLVITAKYNALQNSTETWISPPGEELSRLMYDEPTFSGITRDLLRPPRA</sequence>
<dbReference type="Proteomes" id="UP001139125">
    <property type="component" value="Unassembled WGS sequence"/>
</dbReference>
<dbReference type="EMBL" id="JANDBC010000001">
    <property type="protein sequence ID" value="MCP9290118.1"/>
    <property type="molecule type" value="Genomic_DNA"/>
</dbReference>
<evidence type="ECO:0000313" key="2">
    <source>
        <dbReference type="EMBL" id="MCP9290118.1"/>
    </source>
</evidence>
<keyword evidence="1" id="KW-0812">Transmembrane</keyword>
<protein>
    <submittedName>
        <fullName evidence="2">Uncharacterized protein</fullName>
    </submittedName>
</protein>
<dbReference type="RefSeq" id="WP_255131897.1">
    <property type="nucleotide sequence ID" value="NZ_JANDBC010000001.1"/>
</dbReference>